<feature type="compositionally biased region" description="Low complexity" evidence="1">
    <location>
        <begin position="184"/>
        <end position="205"/>
    </location>
</feature>
<keyword evidence="2" id="KW-0472">Membrane</keyword>
<gene>
    <name evidence="3" type="primary">Syt15-L1</name>
    <name evidence="3" type="ORF">Hamer_G017073</name>
</gene>
<evidence type="ECO:0000256" key="2">
    <source>
        <dbReference type="SAM" id="Phobius"/>
    </source>
</evidence>
<feature type="non-terminal residue" evidence="3">
    <location>
        <position position="652"/>
    </location>
</feature>
<dbReference type="Proteomes" id="UP000747542">
    <property type="component" value="Unassembled WGS sequence"/>
</dbReference>
<feature type="region of interest" description="Disordered" evidence="1">
    <location>
        <begin position="573"/>
        <end position="652"/>
    </location>
</feature>
<feature type="region of interest" description="Disordered" evidence="1">
    <location>
        <begin position="90"/>
        <end position="130"/>
    </location>
</feature>
<protein>
    <submittedName>
        <fullName evidence="3">Synaptotagmin-15-like 1</fullName>
    </submittedName>
</protein>
<dbReference type="EMBL" id="JAHLQT010021820">
    <property type="protein sequence ID" value="KAG7167170.1"/>
    <property type="molecule type" value="Genomic_DNA"/>
</dbReference>
<keyword evidence="2" id="KW-0812">Transmembrane</keyword>
<evidence type="ECO:0000313" key="4">
    <source>
        <dbReference type="Proteomes" id="UP000747542"/>
    </source>
</evidence>
<name>A0A8J5K516_HOMAM</name>
<keyword evidence="4" id="KW-1185">Reference proteome</keyword>
<sequence>MLGAHEKTHWRDGAHETMSPAMMGGLVVGVSLAGALLFCTALCLGLWCRRLRGHAGDPSPATFLVSKRKPGPYAPPDHPMAFVMPTITHSEAGSEPRTPPPTMTLSPTPTERSKGLGSTTPTPTTTPEHHGLYCPIRDGGVTTASTFSSSSFPVTFSLPPTYTPLHPPTYTPFHLTTCTPLPTTTTTTTSPLSSVSPARPRSASPHGFLRTSPHTPSLSLPLGSRRWWPGPQCSPGTPPALLPRNLYARKGTQGLEELRSAFQHPFLTSDPLSPDPGDVTTPDSVDGWGPVWTPASSIGSGGGCGLGELRVRLRYSIRSRLLRLTVLSADQLPLRLGPDPVDTYTKVFNAAFTHAARPSRLAHATLRLSVCQVTDCGRRVVVGYASVGLASTGLRAGLTHDLDTGPLTLHLQESAPDQQVGGGGQVEVGLGWERETSDLTIRICNLTGLHLQHQLPLHDIAQVYVKVTVYTNNTILCWRRTSPRALEGQVTVFQEELTLHMPELDLDATHLVLSARLRTKPGCGRRVVGSCVLGCGGCVGEEGRHHWHDMLRAAPDLVLRSHPLAAHAHAHDALPMGPVDPEEDHEGPPSELVDTPHVHYLQGYDGSPSVSSTQTTPTSPPISQTTPTSPPITQSTPISPPITQTTPTSPPI</sequence>
<feature type="compositionally biased region" description="Low complexity" evidence="1">
    <location>
        <begin position="607"/>
        <end position="652"/>
    </location>
</feature>
<proteinExistence type="predicted"/>
<keyword evidence="2" id="KW-1133">Transmembrane helix</keyword>
<evidence type="ECO:0000256" key="1">
    <source>
        <dbReference type="SAM" id="MobiDB-lite"/>
    </source>
</evidence>
<dbReference type="AlphaFoldDB" id="A0A8J5K516"/>
<dbReference type="SUPFAM" id="SSF49562">
    <property type="entry name" value="C2 domain (Calcium/lipid-binding domain, CaLB)"/>
    <property type="match status" value="2"/>
</dbReference>
<reference evidence="3" key="1">
    <citation type="journal article" date="2021" name="Sci. Adv.">
        <title>The American lobster genome reveals insights on longevity, neural, and immune adaptations.</title>
        <authorList>
            <person name="Polinski J.M."/>
            <person name="Zimin A.V."/>
            <person name="Clark K.F."/>
            <person name="Kohn A.B."/>
            <person name="Sadowski N."/>
            <person name="Timp W."/>
            <person name="Ptitsyn A."/>
            <person name="Khanna P."/>
            <person name="Romanova D.Y."/>
            <person name="Williams P."/>
            <person name="Greenwood S.J."/>
            <person name="Moroz L.L."/>
            <person name="Walt D.R."/>
            <person name="Bodnar A.G."/>
        </authorList>
    </citation>
    <scope>NUCLEOTIDE SEQUENCE</scope>
    <source>
        <strain evidence="3">GMGI-L3</strain>
    </source>
</reference>
<evidence type="ECO:0000313" key="3">
    <source>
        <dbReference type="EMBL" id="KAG7167170.1"/>
    </source>
</evidence>
<feature type="region of interest" description="Disordered" evidence="1">
    <location>
        <begin position="184"/>
        <end position="215"/>
    </location>
</feature>
<feature type="transmembrane region" description="Helical" evidence="2">
    <location>
        <begin position="21"/>
        <end position="47"/>
    </location>
</feature>
<comment type="caution">
    <text evidence="3">The sequence shown here is derived from an EMBL/GenBank/DDBJ whole genome shotgun (WGS) entry which is preliminary data.</text>
</comment>
<accession>A0A8J5K516</accession>
<organism evidence="3 4">
    <name type="scientific">Homarus americanus</name>
    <name type="common">American lobster</name>
    <dbReference type="NCBI Taxonomy" id="6706"/>
    <lineage>
        <taxon>Eukaryota</taxon>
        <taxon>Metazoa</taxon>
        <taxon>Ecdysozoa</taxon>
        <taxon>Arthropoda</taxon>
        <taxon>Crustacea</taxon>
        <taxon>Multicrustacea</taxon>
        <taxon>Malacostraca</taxon>
        <taxon>Eumalacostraca</taxon>
        <taxon>Eucarida</taxon>
        <taxon>Decapoda</taxon>
        <taxon>Pleocyemata</taxon>
        <taxon>Astacidea</taxon>
        <taxon>Nephropoidea</taxon>
        <taxon>Nephropidae</taxon>
        <taxon>Homarus</taxon>
    </lineage>
</organism>
<dbReference type="InterPro" id="IPR035892">
    <property type="entry name" value="C2_domain_sf"/>
</dbReference>
<dbReference type="Gene3D" id="2.60.40.150">
    <property type="entry name" value="C2 domain"/>
    <property type="match status" value="1"/>
</dbReference>